<proteinExistence type="predicted"/>
<reference evidence="3" key="1">
    <citation type="submission" date="2012-12" db="EMBL/GenBank/DDBJ databases">
        <authorList>
            <person name="Hellsten U."/>
            <person name="Grimwood J."/>
            <person name="Chapman J.A."/>
            <person name="Shapiro H."/>
            <person name="Aerts A."/>
            <person name="Otillar R.P."/>
            <person name="Terry A.Y."/>
            <person name="Boore J.L."/>
            <person name="Simakov O."/>
            <person name="Marletaz F."/>
            <person name="Cho S.-J."/>
            <person name="Edsinger-Gonzales E."/>
            <person name="Havlak P."/>
            <person name="Kuo D.-H."/>
            <person name="Larsson T."/>
            <person name="Lv J."/>
            <person name="Arendt D."/>
            <person name="Savage R."/>
            <person name="Osoegawa K."/>
            <person name="de Jong P."/>
            <person name="Lindberg D.R."/>
            <person name="Seaver E.C."/>
            <person name="Weisblat D.A."/>
            <person name="Putnam N.H."/>
            <person name="Grigoriev I.V."/>
            <person name="Rokhsar D.S."/>
        </authorList>
    </citation>
    <scope>NUCLEOTIDE SEQUENCE</scope>
</reference>
<dbReference type="EnsemblMetazoa" id="HelroT158652">
    <property type="protein sequence ID" value="HelroP158652"/>
    <property type="gene ID" value="HelroG158652"/>
</dbReference>
<dbReference type="Proteomes" id="UP000015101">
    <property type="component" value="Unassembled WGS sequence"/>
</dbReference>
<accession>T1EN32</accession>
<dbReference type="GeneID" id="20197982"/>
<dbReference type="CTD" id="20197982"/>
<dbReference type="KEGG" id="hro:HELRODRAFT_158652"/>
<dbReference type="EMBL" id="AMQM01000098">
    <property type="status" value="NOT_ANNOTATED_CDS"/>
    <property type="molecule type" value="Genomic_DNA"/>
</dbReference>
<dbReference type="AlphaFoldDB" id="T1EN32"/>
<evidence type="ECO:0000313" key="1">
    <source>
        <dbReference type="EMBL" id="ESO12189.1"/>
    </source>
</evidence>
<keyword evidence="3" id="KW-1185">Reference proteome</keyword>
<protein>
    <submittedName>
        <fullName evidence="1 2">Uncharacterized protein</fullName>
    </submittedName>
</protein>
<name>T1EN32_HELRO</name>
<dbReference type="EMBL" id="KB095811">
    <property type="protein sequence ID" value="ESO12189.1"/>
    <property type="molecule type" value="Genomic_DNA"/>
</dbReference>
<organism evidence="2 3">
    <name type="scientific">Helobdella robusta</name>
    <name type="common">Californian leech</name>
    <dbReference type="NCBI Taxonomy" id="6412"/>
    <lineage>
        <taxon>Eukaryota</taxon>
        <taxon>Metazoa</taxon>
        <taxon>Spiralia</taxon>
        <taxon>Lophotrochozoa</taxon>
        <taxon>Annelida</taxon>
        <taxon>Clitellata</taxon>
        <taxon>Hirudinea</taxon>
        <taxon>Rhynchobdellida</taxon>
        <taxon>Glossiphoniidae</taxon>
        <taxon>Helobdella</taxon>
    </lineage>
</organism>
<dbReference type="RefSeq" id="XP_009008909.1">
    <property type="nucleotide sequence ID" value="XM_009010661.1"/>
</dbReference>
<gene>
    <name evidence="2" type="primary">20197982</name>
    <name evidence="1" type="ORF">HELRODRAFT_158652</name>
</gene>
<dbReference type="InParanoid" id="T1EN32"/>
<reference evidence="2" key="3">
    <citation type="submission" date="2015-06" db="UniProtKB">
        <authorList>
            <consortium name="EnsemblMetazoa"/>
        </authorList>
    </citation>
    <scope>IDENTIFICATION</scope>
</reference>
<evidence type="ECO:0000313" key="3">
    <source>
        <dbReference type="Proteomes" id="UP000015101"/>
    </source>
</evidence>
<reference evidence="1 3" key="2">
    <citation type="journal article" date="2013" name="Nature">
        <title>Insights into bilaterian evolution from three spiralian genomes.</title>
        <authorList>
            <person name="Simakov O."/>
            <person name="Marletaz F."/>
            <person name="Cho S.J."/>
            <person name="Edsinger-Gonzales E."/>
            <person name="Havlak P."/>
            <person name="Hellsten U."/>
            <person name="Kuo D.H."/>
            <person name="Larsson T."/>
            <person name="Lv J."/>
            <person name="Arendt D."/>
            <person name="Savage R."/>
            <person name="Osoegawa K."/>
            <person name="de Jong P."/>
            <person name="Grimwood J."/>
            <person name="Chapman J.A."/>
            <person name="Shapiro H."/>
            <person name="Aerts A."/>
            <person name="Otillar R.P."/>
            <person name="Terry A.Y."/>
            <person name="Boore J.L."/>
            <person name="Grigoriev I.V."/>
            <person name="Lindberg D.R."/>
            <person name="Seaver E.C."/>
            <person name="Weisblat D.A."/>
            <person name="Putnam N.H."/>
            <person name="Rokhsar D.S."/>
        </authorList>
    </citation>
    <scope>NUCLEOTIDE SEQUENCE</scope>
</reference>
<evidence type="ECO:0000313" key="2">
    <source>
        <dbReference type="EnsemblMetazoa" id="HelroP158652"/>
    </source>
</evidence>
<sequence length="139" mass="15767">MVKTSQDVNCTMFQINISPSFLVIIVLTNATEEILRLKSETGSTMKFMTLVKYSKSREGISHLVDDDVGRLKKECLEEELRNAPSIMQGSQNLTAIECYERIRKKYFITCNTATRAITNVGVFNKYRTHQEASPGIKLP</sequence>
<dbReference type="HOGENOM" id="CLU_1847287_0_0_1"/>